<evidence type="ECO:0000256" key="1">
    <source>
        <dbReference type="SAM" id="MobiDB-lite"/>
    </source>
</evidence>
<keyword evidence="3" id="KW-1185">Reference proteome</keyword>
<comment type="caution">
    <text evidence="2">The sequence shown here is derived from an EMBL/GenBank/DDBJ whole genome shotgun (WGS) entry which is preliminary data.</text>
</comment>
<evidence type="ECO:0000313" key="2">
    <source>
        <dbReference type="EMBL" id="MTD55712.1"/>
    </source>
</evidence>
<reference evidence="2 3" key="1">
    <citation type="submission" date="2019-11" db="EMBL/GenBank/DDBJ databases">
        <title>Draft genome of Amycolatopsis RM579.</title>
        <authorList>
            <person name="Duangmal K."/>
            <person name="Mingma R."/>
        </authorList>
    </citation>
    <scope>NUCLEOTIDE SEQUENCE [LARGE SCALE GENOMIC DNA]</scope>
    <source>
        <strain evidence="2 3">RM579</strain>
    </source>
</reference>
<feature type="region of interest" description="Disordered" evidence="1">
    <location>
        <begin position="1"/>
        <end position="20"/>
    </location>
</feature>
<gene>
    <name evidence="2" type="ORF">GKO32_17270</name>
</gene>
<dbReference type="AlphaFoldDB" id="A0A6N7YUU6"/>
<dbReference type="Proteomes" id="UP000440096">
    <property type="component" value="Unassembled WGS sequence"/>
</dbReference>
<dbReference type="RefSeq" id="WP_154757913.1">
    <property type="nucleotide sequence ID" value="NZ_WMBA01000025.1"/>
</dbReference>
<name>A0A6N7YUU6_9PSEU</name>
<dbReference type="OrthoDB" id="4220200at2"/>
<proteinExistence type="predicted"/>
<accession>A0A6N7YUU6</accession>
<dbReference type="EMBL" id="WMBA01000025">
    <property type="protein sequence ID" value="MTD55712.1"/>
    <property type="molecule type" value="Genomic_DNA"/>
</dbReference>
<organism evidence="2 3">
    <name type="scientific">Amycolatopsis pithecellobii</name>
    <dbReference type="NCBI Taxonomy" id="664692"/>
    <lineage>
        <taxon>Bacteria</taxon>
        <taxon>Bacillati</taxon>
        <taxon>Actinomycetota</taxon>
        <taxon>Actinomycetes</taxon>
        <taxon>Pseudonocardiales</taxon>
        <taxon>Pseudonocardiaceae</taxon>
        <taxon>Amycolatopsis</taxon>
    </lineage>
</organism>
<protein>
    <submittedName>
        <fullName evidence="2">Uncharacterized protein</fullName>
    </submittedName>
</protein>
<evidence type="ECO:0000313" key="3">
    <source>
        <dbReference type="Proteomes" id="UP000440096"/>
    </source>
</evidence>
<feature type="compositionally biased region" description="Basic and acidic residues" evidence="1">
    <location>
        <begin position="1"/>
        <end position="13"/>
    </location>
</feature>
<sequence>MNDQGHEPRRTEVDQFATTSPPRPAVYGYQGFSVPGVAALIRHTPVLDADLVVGYLEKMLWVEQSDDFRIRITPLGRKLLRAVEAERPEDLPEPTVADVVLEPTDPLAWVNLTGVVARAGAGLLVDGYFKVESIQWLLSATTMRRVLVSSRHRTAKGDLAAMSIALATIPNANELEIRHTANPEMHDRCVISPDGQVQLLGSSINGVGKHLTTVIAPEEKVMNIYRKRYEQLWGEAELVTPQHPLSED</sequence>